<keyword evidence="2" id="KW-1185">Reference proteome</keyword>
<reference evidence="1 2" key="1">
    <citation type="submission" date="2019-01" db="EMBL/GenBank/DDBJ databases">
        <authorList>
            <person name="Sayadi A."/>
        </authorList>
    </citation>
    <scope>NUCLEOTIDE SEQUENCE [LARGE SCALE GENOMIC DNA]</scope>
</reference>
<sequence>MFCVCDFLGHGRLYSLESAMLRLIPWLIYHQLVTYRVLYCFVSLSPQHKTGWRQSHAHPASCCQKRHFVYAVLILTTFLRASKRFE</sequence>
<accession>A0A653C2E0</accession>
<protein>
    <submittedName>
        <fullName evidence="1">Uncharacterized protein</fullName>
    </submittedName>
</protein>
<dbReference type="AlphaFoldDB" id="A0A653C2E0"/>
<dbReference type="Proteomes" id="UP000410492">
    <property type="component" value="Unassembled WGS sequence"/>
</dbReference>
<evidence type="ECO:0000313" key="1">
    <source>
        <dbReference type="EMBL" id="VEN41683.1"/>
    </source>
</evidence>
<feature type="non-terminal residue" evidence="1">
    <location>
        <position position="86"/>
    </location>
</feature>
<dbReference type="EMBL" id="CAACVG010006789">
    <property type="protein sequence ID" value="VEN41683.1"/>
    <property type="molecule type" value="Genomic_DNA"/>
</dbReference>
<organism evidence="1 2">
    <name type="scientific">Callosobruchus maculatus</name>
    <name type="common">Southern cowpea weevil</name>
    <name type="synonym">Pulse bruchid</name>
    <dbReference type="NCBI Taxonomy" id="64391"/>
    <lineage>
        <taxon>Eukaryota</taxon>
        <taxon>Metazoa</taxon>
        <taxon>Ecdysozoa</taxon>
        <taxon>Arthropoda</taxon>
        <taxon>Hexapoda</taxon>
        <taxon>Insecta</taxon>
        <taxon>Pterygota</taxon>
        <taxon>Neoptera</taxon>
        <taxon>Endopterygota</taxon>
        <taxon>Coleoptera</taxon>
        <taxon>Polyphaga</taxon>
        <taxon>Cucujiformia</taxon>
        <taxon>Chrysomeloidea</taxon>
        <taxon>Chrysomelidae</taxon>
        <taxon>Bruchinae</taxon>
        <taxon>Bruchini</taxon>
        <taxon>Callosobruchus</taxon>
    </lineage>
</organism>
<proteinExistence type="predicted"/>
<evidence type="ECO:0000313" key="2">
    <source>
        <dbReference type="Proteomes" id="UP000410492"/>
    </source>
</evidence>
<gene>
    <name evidence="1" type="ORF">CALMAC_LOCUS5430</name>
</gene>
<name>A0A653C2E0_CALMS</name>